<dbReference type="Gene3D" id="3.10.400.10">
    <property type="entry name" value="Sulfate adenylyltransferase"/>
    <property type="match status" value="1"/>
</dbReference>
<evidence type="ECO:0000259" key="1">
    <source>
        <dbReference type="SMART" id="SM01022"/>
    </source>
</evidence>
<evidence type="ECO:0000313" key="3">
    <source>
        <dbReference type="Proteomes" id="UP001174208"/>
    </source>
</evidence>
<dbReference type="InterPro" id="IPR007374">
    <property type="entry name" value="ASCH_domain"/>
</dbReference>
<dbReference type="InterPro" id="IPR015947">
    <property type="entry name" value="PUA-like_sf"/>
</dbReference>
<comment type="caution">
    <text evidence="2">The sequence shown here is derived from an EMBL/GenBank/DDBJ whole genome shotgun (WGS) entry which is preliminary data.</text>
</comment>
<name>A0ABT8K6M9_9MICO</name>
<keyword evidence="3" id="KW-1185">Reference proteome</keyword>
<organism evidence="2 3">
    <name type="scientific">Leifsonia williamsii</name>
    <dbReference type="NCBI Taxonomy" id="3035919"/>
    <lineage>
        <taxon>Bacteria</taxon>
        <taxon>Bacillati</taxon>
        <taxon>Actinomycetota</taxon>
        <taxon>Actinomycetes</taxon>
        <taxon>Micrococcales</taxon>
        <taxon>Microbacteriaceae</taxon>
        <taxon>Leifsonia</taxon>
    </lineage>
</organism>
<dbReference type="PANTHER" id="PTHR39203">
    <property type="entry name" value="CYTOPLASMIC PROTEIN-RELATED"/>
    <property type="match status" value="1"/>
</dbReference>
<dbReference type="InterPro" id="IPR009326">
    <property type="entry name" value="DUF984"/>
</dbReference>
<sequence length="142" mass="15307">MTRPGPASAALDFAQRARSLPASTIGRPGPERDDLTRRILTGVKTATTSLLADYAAEQEPLPTVGALYRLVDSADAAIAIIEVTRVRLRSFDDVDAHHAHAEGEGLDTVAAWRDAHLSVWPEATAATELVLEEFRVVARAPR</sequence>
<dbReference type="Pfam" id="PF04266">
    <property type="entry name" value="ASCH"/>
    <property type="match status" value="1"/>
</dbReference>
<evidence type="ECO:0000313" key="2">
    <source>
        <dbReference type="EMBL" id="MDN4612837.1"/>
    </source>
</evidence>
<dbReference type="PIRSF" id="PIRSF021320">
    <property type="entry name" value="DUF984"/>
    <property type="match status" value="1"/>
</dbReference>
<reference evidence="2" key="1">
    <citation type="submission" date="2023-06" db="EMBL/GenBank/DDBJ databases">
        <title>MT1 and MT2 Draft Genomes of Novel Species.</title>
        <authorList>
            <person name="Venkateswaran K."/>
        </authorList>
    </citation>
    <scope>NUCLEOTIDE SEQUENCE</scope>
    <source>
        <strain evidence="2">F6_8S_P_1B</strain>
    </source>
</reference>
<protein>
    <submittedName>
        <fullName evidence="2">ASCH domain-containing protein</fullName>
    </submittedName>
</protein>
<gene>
    <name evidence="2" type="ORF">P5G50_00115</name>
</gene>
<proteinExistence type="predicted"/>
<dbReference type="SUPFAM" id="SSF88697">
    <property type="entry name" value="PUA domain-like"/>
    <property type="match status" value="1"/>
</dbReference>
<dbReference type="RefSeq" id="WP_301209657.1">
    <property type="nucleotide sequence ID" value="NZ_JAROCF010000001.1"/>
</dbReference>
<dbReference type="Proteomes" id="UP001174208">
    <property type="component" value="Unassembled WGS sequence"/>
</dbReference>
<dbReference type="EMBL" id="JAROCF010000001">
    <property type="protein sequence ID" value="MDN4612837.1"/>
    <property type="molecule type" value="Genomic_DNA"/>
</dbReference>
<dbReference type="PANTHER" id="PTHR39203:SF1">
    <property type="entry name" value="CYTOPLASMIC PROTEIN"/>
    <property type="match status" value="1"/>
</dbReference>
<accession>A0ABT8K6M9</accession>
<dbReference type="SMART" id="SM01022">
    <property type="entry name" value="ASCH"/>
    <property type="match status" value="1"/>
</dbReference>
<feature type="domain" description="ASCH" evidence="1">
    <location>
        <begin position="23"/>
        <end position="138"/>
    </location>
</feature>